<proteinExistence type="inferred from homology"/>
<dbReference type="EMBL" id="RSCD01000021">
    <property type="protein sequence ID" value="RSH85272.1"/>
    <property type="molecule type" value="Genomic_DNA"/>
</dbReference>
<dbReference type="PROSITE" id="PS50920">
    <property type="entry name" value="SOLCAR"/>
    <property type="match status" value="2"/>
</dbReference>
<dbReference type="SUPFAM" id="SSF103506">
    <property type="entry name" value="Mitochondrial carrier"/>
    <property type="match status" value="1"/>
</dbReference>
<evidence type="ECO:0000256" key="8">
    <source>
        <dbReference type="ARBA" id="ARBA00023136"/>
    </source>
</evidence>
<dbReference type="GO" id="GO:0022857">
    <property type="term" value="F:transmembrane transporter activity"/>
    <property type="evidence" value="ECO:0007669"/>
    <property type="project" value="TreeGrafter"/>
</dbReference>
<dbReference type="Gene3D" id="1.50.40.10">
    <property type="entry name" value="Mitochondrial carrier domain"/>
    <property type="match status" value="2"/>
</dbReference>
<dbReference type="AlphaFoldDB" id="A0A427Y2E6"/>
<feature type="repeat" description="Solcar" evidence="9">
    <location>
        <begin position="15"/>
        <end position="101"/>
    </location>
</feature>
<dbReference type="Pfam" id="PF00153">
    <property type="entry name" value="Mito_carr"/>
    <property type="match status" value="2"/>
</dbReference>
<keyword evidence="4 9" id="KW-0812">Transmembrane</keyword>
<evidence type="ECO:0000256" key="3">
    <source>
        <dbReference type="ARBA" id="ARBA00022448"/>
    </source>
</evidence>
<comment type="caution">
    <text evidence="11">The sequence shown here is derived from an EMBL/GenBank/DDBJ whole genome shotgun (WGS) entry which is preliminary data.</text>
</comment>
<dbReference type="GO" id="GO:0031966">
    <property type="term" value="C:mitochondrial membrane"/>
    <property type="evidence" value="ECO:0007669"/>
    <property type="project" value="UniProtKB-SubCell"/>
</dbReference>
<evidence type="ECO:0000256" key="10">
    <source>
        <dbReference type="RuleBase" id="RU000488"/>
    </source>
</evidence>
<organism evidence="11 12">
    <name type="scientific">Saitozyma podzolica</name>
    <dbReference type="NCBI Taxonomy" id="1890683"/>
    <lineage>
        <taxon>Eukaryota</taxon>
        <taxon>Fungi</taxon>
        <taxon>Dikarya</taxon>
        <taxon>Basidiomycota</taxon>
        <taxon>Agaricomycotina</taxon>
        <taxon>Tremellomycetes</taxon>
        <taxon>Tremellales</taxon>
        <taxon>Trimorphomycetaceae</taxon>
        <taxon>Saitozyma</taxon>
    </lineage>
</organism>
<evidence type="ECO:0000256" key="5">
    <source>
        <dbReference type="ARBA" id="ARBA00022737"/>
    </source>
</evidence>
<keyword evidence="5" id="KW-0677">Repeat</keyword>
<evidence type="ECO:0000313" key="12">
    <source>
        <dbReference type="Proteomes" id="UP000279259"/>
    </source>
</evidence>
<keyword evidence="7" id="KW-0496">Mitochondrion</keyword>
<sequence>MQVEQPEASSSKPKPPPIVDFTSGVIAGAAGLVVGQPFDVVKVRYQTPEFAGRYASTFGAFGAIVREEKVHGLFKGVLSPMAGIAFINGVVFSSYSLFMRLQLPRENGGEPSLGQICLAGAGSGVIGALLTCPTELIKVGAAPRLRNHVPARMMARLRDAMTADRALTSLADPSAVRSATPRSLHTRRGAVHHPHRWLSGALSGFHRDSTAGSGIWTVLLHKPAPPPSSSVGSRRHHHESLIEEAEEELGSLGWAELMTAGGLAGVTAWVATFPFDVFKTRLQAASWDESNGTVRRANDGLWRVAVDAVRREGWRVMFAGLGPTLIRAVPVNMVVFVTFEACVSALSR</sequence>
<gene>
    <name evidence="11" type="ORF">EHS25_005079</name>
</gene>
<dbReference type="InterPro" id="IPR050567">
    <property type="entry name" value="Mitochondrial_Carrier"/>
</dbReference>
<evidence type="ECO:0000256" key="6">
    <source>
        <dbReference type="ARBA" id="ARBA00022989"/>
    </source>
</evidence>
<comment type="subcellular location">
    <subcellularLocation>
        <location evidence="1">Mitochondrion membrane</location>
        <topology evidence="1">Multi-pass membrane protein</topology>
    </subcellularLocation>
</comment>
<keyword evidence="8 9" id="KW-0472">Membrane</keyword>
<protein>
    <submittedName>
        <fullName evidence="11">Uncharacterized protein</fullName>
    </submittedName>
</protein>
<dbReference type="PANTHER" id="PTHR45624:SF10">
    <property type="entry name" value="SLC (SOLUTE CARRIER) HOMOLOG"/>
    <property type="match status" value="1"/>
</dbReference>
<keyword evidence="6" id="KW-1133">Transmembrane helix</keyword>
<dbReference type="InterPro" id="IPR023395">
    <property type="entry name" value="MCP_dom_sf"/>
</dbReference>
<evidence type="ECO:0000313" key="11">
    <source>
        <dbReference type="EMBL" id="RSH85272.1"/>
    </source>
</evidence>
<comment type="similarity">
    <text evidence="2 10">Belongs to the mitochondrial carrier (TC 2.A.29) family.</text>
</comment>
<dbReference type="InterPro" id="IPR018108">
    <property type="entry name" value="MCP_transmembrane"/>
</dbReference>
<dbReference type="Proteomes" id="UP000279259">
    <property type="component" value="Unassembled WGS sequence"/>
</dbReference>
<evidence type="ECO:0000256" key="1">
    <source>
        <dbReference type="ARBA" id="ARBA00004225"/>
    </source>
</evidence>
<evidence type="ECO:0000256" key="4">
    <source>
        <dbReference type="ARBA" id="ARBA00022692"/>
    </source>
</evidence>
<evidence type="ECO:0000256" key="7">
    <source>
        <dbReference type="ARBA" id="ARBA00023128"/>
    </source>
</evidence>
<dbReference type="PANTHER" id="PTHR45624">
    <property type="entry name" value="MITOCHONDRIAL BASIC AMINO ACIDS TRANSPORTER-RELATED"/>
    <property type="match status" value="1"/>
</dbReference>
<accession>A0A427Y2E6</accession>
<evidence type="ECO:0000256" key="2">
    <source>
        <dbReference type="ARBA" id="ARBA00006375"/>
    </source>
</evidence>
<dbReference type="OrthoDB" id="14252at2759"/>
<reference evidence="11 12" key="1">
    <citation type="submission" date="2018-11" db="EMBL/GenBank/DDBJ databases">
        <title>Genome sequence of Saitozyma podzolica DSM 27192.</title>
        <authorList>
            <person name="Aliyu H."/>
            <person name="Gorte O."/>
            <person name="Ochsenreither K."/>
        </authorList>
    </citation>
    <scope>NUCLEOTIDE SEQUENCE [LARGE SCALE GENOMIC DNA]</scope>
    <source>
        <strain evidence="11 12">DSM 27192</strain>
    </source>
</reference>
<feature type="repeat" description="Solcar" evidence="9">
    <location>
        <begin position="252"/>
        <end position="345"/>
    </location>
</feature>
<keyword evidence="3 10" id="KW-0813">Transport</keyword>
<evidence type="ECO:0000256" key="9">
    <source>
        <dbReference type="PROSITE-ProRule" id="PRU00282"/>
    </source>
</evidence>
<name>A0A427Y2E6_9TREE</name>
<keyword evidence="12" id="KW-1185">Reference proteome</keyword>